<dbReference type="Proteomes" id="UP000077051">
    <property type="component" value="Unassembled WGS sequence"/>
</dbReference>
<name>A0A168IQR0_MUCCL</name>
<protein>
    <submittedName>
        <fullName evidence="3">Glycosyltransferase family 77 protein</fullName>
    </submittedName>
</protein>
<evidence type="ECO:0000259" key="2">
    <source>
        <dbReference type="Pfam" id="PF03407"/>
    </source>
</evidence>
<dbReference type="InterPro" id="IPR005069">
    <property type="entry name" value="Nucl-diP-sugar_transferase"/>
</dbReference>
<dbReference type="PANTHER" id="PTHR47032">
    <property type="entry name" value="UDP-D-XYLOSE:L-FUCOSE ALPHA-1,3-D-XYLOSYLTRANSFERASE-RELATED"/>
    <property type="match status" value="1"/>
</dbReference>
<dbReference type="STRING" id="747725.A0A168IQR0"/>
<dbReference type="AlphaFoldDB" id="A0A168IQR0"/>
<gene>
    <name evidence="3" type="ORF">MUCCIDRAFT_113699</name>
</gene>
<comment type="caution">
    <text evidence="3">The sequence shown here is derived from an EMBL/GenBank/DDBJ whole genome shotgun (WGS) entry which is preliminary data.</text>
</comment>
<organism evidence="3 4">
    <name type="scientific">Mucor lusitanicus CBS 277.49</name>
    <dbReference type="NCBI Taxonomy" id="747725"/>
    <lineage>
        <taxon>Eukaryota</taxon>
        <taxon>Fungi</taxon>
        <taxon>Fungi incertae sedis</taxon>
        <taxon>Mucoromycota</taxon>
        <taxon>Mucoromycotina</taxon>
        <taxon>Mucoromycetes</taxon>
        <taxon>Mucorales</taxon>
        <taxon>Mucorineae</taxon>
        <taxon>Mucoraceae</taxon>
        <taxon>Mucor</taxon>
    </lineage>
</organism>
<dbReference type="GO" id="GO:0016757">
    <property type="term" value="F:glycosyltransferase activity"/>
    <property type="evidence" value="ECO:0007669"/>
    <property type="project" value="TreeGrafter"/>
</dbReference>
<keyword evidence="4" id="KW-1185">Reference proteome</keyword>
<keyword evidence="3" id="KW-0808">Transferase</keyword>
<dbReference type="OrthoDB" id="540503at2759"/>
<dbReference type="GO" id="GO:0005794">
    <property type="term" value="C:Golgi apparatus"/>
    <property type="evidence" value="ECO:0007669"/>
    <property type="project" value="TreeGrafter"/>
</dbReference>
<sequence length="407" mass="46586">MQQASSWNKYIKYGLVIGLLLTALFVYQVEFSNPVPKSNKTSADYLMNDQAQQQHHFQNTSNANTSLAATACDCPTPFSNVSFVQHGEKSPVFVPEDLSVMQPDVLDKLNLNKQADGTVIVTVAGYGMRHELYNWIHYMQTAKEKKYVVFCTDAKLYLHLIVAGHEERAALVPEDWYIKDVELFTNTRLSMLDDARLSHVKTWILQRLVYSETPINALMLDVNQIMVHRRTREYIQTLLHIRQDTQIIATQDGLDQHTVNTGLMLIRSHGHLAKRVLASTIQIQERQPALSQQEAFNQALDQMELHVKTGMTVLLDIIHFPNGANYFEQNLPGSKGIKPYIIHANHKVGQERIDVLKEHGFWKVSEDFVDGISRQVEDILQRTHQLELQQEPEPEPETKIPEQPVNE</sequence>
<evidence type="ECO:0000313" key="3">
    <source>
        <dbReference type="EMBL" id="OAD00238.1"/>
    </source>
</evidence>
<dbReference type="InterPro" id="IPR052636">
    <property type="entry name" value="UDP-D-xylose:L-fucose_XylT"/>
</dbReference>
<dbReference type="Pfam" id="PF03407">
    <property type="entry name" value="Nucleotid_trans"/>
    <property type="match status" value="1"/>
</dbReference>
<feature type="domain" description="Nucleotide-diphospho-sugar transferase" evidence="2">
    <location>
        <begin position="146"/>
        <end position="351"/>
    </location>
</feature>
<feature type="region of interest" description="Disordered" evidence="1">
    <location>
        <begin position="386"/>
        <end position="407"/>
    </location>
</feature>
<accession>A0A168IQR0</accession>
<dbReference type="EMBL" id="AMYB01000007">
    <property type="protein sequence ID" value="OAD00238.1"/>
    <property type="molecule type" value="Genomic_DNA"/>
</dbReference>
<evidence type="ECO:0000313" key="4">
    <source>
        <dbReference type="Proteomes" id="UP000077051"/>
    </source>
</evidence>
<dbReference type="PANTHER" id="PTHR47032:SF1">
    <property type="entry name" value="UDP-D-XYLOSE:L-FUCOSE ALPHA-1,3-D-XYLOSYLTRANSFERASE-RELATED"/>
    <property type="match status" value="1"/>
</dbReference>
<reference evidence="3 4" key="1">
    <citation type="submission" date="2015-06" db="EMBL/GenBank/DDBJ databases">
        <title>Expansion of signal transduction pathways in fungi by whole-genome duplication.</title>
        <authorList>
            <consortium name="DOE Joint Genome Institute"/>
            <person name="Corrochano L.M."/>
            <person name="Kuo A."/>
            <person name="Marcet-Houben M."/>
            <person name="Polaino S."/>
            <person name="Salamov A."/>
            <person name="Villalobos J.M."/>
            <person name="Alvarez M.I."/>
            <person name="Avalos J."/>
            <person name="Benito E.P."/>
            <person name="Benoit I."/>
            <person name="Burger G."/>
            <person name="Camino L.P."/>
            <person name="Canovas D."/>
            <person name="Cerda-Olmedo E."/>
            <person name="Cheng J.-F."/>
            <person name="Dominguez A."/>
            <person name="Elias M."/>
            <person name="Eslava A.P."/>
            <person name="Glaser F."/>
            <person name="Grimwood J."/>
            <person name="Gutierrez G."/>
            <person name="Heitman J."/>
            <person name="Henrissat B."/>
            <person name="Iturriaga E.A."/>
            <person name="Lang B.F."/>
            <person name="Lavin J.L."/>
            <person name="Lee S."/>
            <person name="Li W."/>
            <person name="Lindquist E."/>
            <person name="Lopez-Garcia S."/>
            <person name="Luque E.M."/>
            <person name="Marcos A.T."/>
            <person name="Martin J."/>
            <person name="Mccluskey K."/>
            <person name="Medina H.R."/>
            <person name="Miralles-Duran A."/>
            <person name="Miyazaki A."/>
            <person name="Munoz-Torres E."/>
            <person name="Oguiza J.A."/>
            <person name="Ohm R."/>
            <person name="Olmedo M."/>
            <person name="Orejas M."/>
            <person name="Ortiz-Castellanos L."/>
            <person name="Pisabarro A.G."/>
            <person name="Rodriguez-Romero J."/>
            <person name="Ruiz-Herrera J."/>
            <person name="Ruiz-Vazquez R."/>
            <person name="Sanz C."/>
            <person name="Schackwitz W."/>
            <person name="Schmutz J."/>
            <person name="Shahriari M."/>
            <person name="Shelest E."/>
            <person name="Silva-Franco F."/>
            <person name="Soanes D."/>
            <person name="Syed K."/>
            <person name="Tagua V.G."/>
            <person name="Talbot N.J."/>
            <person name="Thon M."/>
            <person name="De Vries R.P."/>
            <person name="Wiebenga A."/>
            <person name="Yadav J.S."/>
            <person name="Braun E.L."/>
            <person name="Baker S."/>
            <person name="Garre V."/>
            <person name="Horwitz B."/>
            <person name="Torres-Martinez S."/>
            <person name="Idnurm A."/>
            <person name="Herrera-Estrella A."/>
            <person name="Gabaldon T."/>
            <person name="Grigoriev I.V."/>
        </authorList>
    </citation>
    <scope>NUCLEOTIDE SEQUENCE [LARGE SCALE GENOMIC DNA]</scope>
    <source>
        <strain evidence="3 4">CBS 277.49</strain>
    </source>
</reference>
<proteinExistence type="predicted"/>
<evidence type="ECO:0000256" key="1">
    <source>
        <dbReference type="SAM" id="MobiDB-lite"/>
    </source>
</evidence>
<dbReference type="VEuPathDB" id="FungiDB:MUCCIDRAFT_113699"/>